<keyword evidence="2" id="KW-1185">Reference proteome</keyword>
<name>A0ABS9L397_9MICC</name>
<organism evidence="1 2">
    <name type="scientific">Arthrobacter hankyongi</name>
    <dbReference type="NCBI Taxonomy" id="2904801"/>
    <lineage>
        <taxon>Bacteria</taxon>
        <taxon>Bacillati</taxon>
        <taxon>Actinomycetota</taxon>
        <taxon>Actinomycetes</taxon>
        <taxon>Micrococcales</taxon>
        <taxon>Micrococcaceae</taxon>
        <taxon>Arthrobacter</taxon>
    </lineage>
</organism>
<reference evidence="1" key="1">
    <citation type="submission" date="2022-01" db="EMBL/GenBank/DDBJ databases">
        <authorList>
            <person name="Jo J.-H."/>
            <person name="Im W.-T."/>
        </authorList>
    </citation>
    <scope>NUCLEOTIDE SEQUENCE</scope>
    <source>
        <strain evidence="1">I2-34</strain>
    </source>
</reference>
<protein>
    <submittedName>
        <fullName evidence="1">Uncharacterized protein</fullName>
    </submittedName>
</protein>
<sequence length="110" mass="11988">MAKTLPADTQDRLQQVAALLSATTTQLLEHPVALDRAPDLLDLHTADVQVRLHLDQAHQDVPDVLVTDRPAVLLDEAIQLLDALPEHDRAALHGPYLVLVRAAEWAGDLG</sequence>
<dbReference type="RefSeq" id="WP_237818221.1">
    <property type="nucleotide sequence ID" value="NZ_JAKLTQ010000002.1"/>
</dbReference>
<gene>
    <name evidence="1" type="ORF">LVY72_04195</name>
</gene>
<dbReference type="EMBL" id="JAKLTQ010000002">
    <property type="protein sequence ID" value="MCG2621114.1"/>
    <property type="molecule type" value="Genomic_DNA"/>
</dbReference>
<proteinExistence type="predicted"/>
<evidence type="ECO:0000313" key="2">
    <source>
        <dbReference type="Proteomes" id="UP001165368"/>
    </source>
</evidence>
<dbReference type="Proteomes" id="UP001165368">
    <property type="component" value="Unassembled WGS sequence"/>
</dbReference>
<accession>A0ABS9L397</accession>
<comment type="caution">
    <text evidence="1">The sequence shown here is derived from an EMBL/GenBank/DDBJ whole genome shotgun (WGS) entry which is preliminary data.</text>
</comment>
<evidence type="ECO:0000313" key="1">
    <source>
        <dbReference type="EMBL" id="MCG2621114.1"/>
    </source>
</evidence>